<name>A0A533I1Q9_PARDE</name>
<proteinExistence type="predicted"/>
<evidence type="ECO:0000313" key="2">
    <source>
        <dbReference type="Proteomes" id="UP000315344"/>
    </source>
</evidence>
<evidence type="ECO:0000313" key="1">
    <source>
        <dbReference type="EMBL" id="TKW63732.1"/>
    </source>
</evidence>
<dbReference type="Proteomes" id="UP000315344">
    <property type="component" value="Unassembled WGS sequence"/>
</dbReference>
<organism evidence="1 2">
    <name type="scientific">Paracoccus denitrificans</name>
    <dbReference type="NCBI Taxonomy" id="266"/>
    <lineage>
        <taxon>Bacteria</taxon>
        <taxon>Pseudomonadati</taxon>
        <taxon>Pseudomonadota</taxon>
        <taxon>Alphaproteobacteria</taxon>
        <taxon>Rhodobacterales</taxon>
        <taxon>Paracoccaceae</taxon>
        <taxon>Paracoccus</taxon>
    </lineage>
</organism>
<protein>
    <submittedName>
        <fullName evidence="1">Arylsulfatase</fullName>
    </submittedName>
</protein>
<accession>A0A533I1Q9</accession>
<dbReference type="AlphaFoldDB" id="A0A533I1Q9"/>
<comment type="caution">
    <text evidence="1">The sequence shown here is derived from an EMBL/GenBank/DDBJ whole genome shotgun (WGS) entry which is preliminary data.</text>
</comment>
<dbReference type="Gene3D" id="3.40.50.12500">
    <property type="match status" value="1"/>
</dbReference>
<reference evidence="1 2" key="1">
    <citation type="journal article" date="2017" name="Nat. Commun.">
        <title>In situ click chemistry generation of cyclooxygenase-2 inhibitors.</title>
        <authorList>
            <person name="Bhardwaj A."/>
            <person name="Kaur J."/>
            <person name="Wuest M."/>
            <person name="Wuest F."/>
        </authorList>
    </citation>
    <scope>NUCLEOTIDE SEQUENCE [LARGE SCALE GENOMIC DNA]</scope>
    <source>
        <strain evidence="1">S2_012_000_R3_94</strain>
    </source>
</reference>
<dbReference type="InterPro" id="IPR053714">
    <property type="entry name" value="Iso_Racemase_Enz_sf"/>
</dbReference>
<gene>
    <name evidence="1" type="ORF">DI616_19180</name>
</gene>
<dbReference type="EMBL" id="VAFL01000029">
    <property type="protein sequence ID" value="TKW63732.1"/>
    <property type="molecule type" value="Genomic_DNA"/>
</dbReference>
<sequence>MPGTRRIALIHATRVAIDPIEAAFHALWPAAETVTILEEGLSADLASGRVSQVQLDARIVALADYAMGLGPDGILYTCSSFGVGIAAAARRLPVPVLKPNEAMFDAAIQAGGRVAMLYSFPPAKPGMEQEFAAASAGMTMRSVFVPGALEALRSGDVAGHDELVAEAAAEIRDADAIMLAHFSMSRAADAARARTAVPVLTSPETAIRRMQEMLGSLPC</sequence>